<keyword evidence="3" id="KW-0378">Hydrolase</keyword>
<accession>C7Q5H5</accession>
<proteinExistence type="inferred from homology"/>
<dbReference type="PANTHER" id="PTHR11895:SF7">
    <property type="entry name" value="GLUTAMYL-TRNA(GLN) AMIDOTRANSFERASE SUBUNIT A, MITOCHONDRIAL"/>
    <property type="match status" value="1"/>
</dbReference>
<dbReference type="InterPro" id="IPR036928">
    <property type="entry name" value="AS_sf"/>
</dbReference>
<dbReference type="RefSeq" id="WP_015797510.1">
    <property type="nucleotide sequence ID" value="NC_013131.1"/>
</dbReference>
<dbReference type="FunCoup" id="C7Q5H5">
    <property type="interactions" value="1"/>
</dbReference>
<organism evidence="3 4">
    <name type="scientific">Catenulispora acidiphila (strain DSM 44928 / JCM 14897 / NBRC 102108 / NRRL B-24433 / ID139908)</name>
    <dbReference type="NCBI Taxonomy" id="479433"/>
    <lineage>
        <taxon>Bacteria</taxon>
        <taxon>Bacillati</taxon>
        <taxon>Actinomycetota</taxon>
        <taxon>Actinomycetes</taxon>
        <taxon>Catenulisporales</taxon>
        <taxon>Catenulisporaceae</taxon>
        <taxon>Catenulispora</taxon>
    </lineage>
</organism>
<evidence type="ECO:0000313" key="4">
    <source>
        <dbReference type="Proteomes" id="UP000000851"/>
    </source>
</evidence>
<dbReference type="STRING" id="479433.Caci_8973"/>
<name>C7Q5H5_CATAD</name>
<dbReference type="EC" id="3.5.1.4" evidence="3"/>
<comment type="similarity">
    <text evidence="1">Belongs to the amidase family.</text>
</comment>
<dbReference type="KEGG" id="cai:Caci_8973"/>
<dbReference type="InterPro" id="IPR023631">
    <property type="entry name" value="Amidase_dom"/>
</dbReference>
<dbReference type="HOGENOM" id="CLU_009600_0_4_11"/>
<dbReference type="InParanoid" id="C7Q5H5"/>
<sequence>MSLPFSWTEWFTADALALADHVRRGAVTAEQVAEQAGAAVDRFGLALGAVVELFADAVADPESTGADRSGLFYGAPLFMKDSGSGMAGRLREWGSPLATGQICAQDCPLTTNLRAAGFNLIGRSSLPEWGKAFDTTYTQDGALVIARNPWNLDRTPGGSSGGSAALVAAGVVPIAKGGDAAGSVRVPAAFTGLVGLKPTRGLLPPPTGTNELANHRVQEGVLTRTVRDQAAALDYMIRPHAGSNFIAAARPSTEFRHLLDSDVPPVRIGVSTSSWGLPGGCDPTIAERVADVGRLLAGLGHSTREVDDDAICDWEPFWQDFTVGWVATTGHWFDIAAQQGLSRAELERRLMPQNRYLLDEFDKLSVSDLRRALYGNARHSARAARLFTEVDVLLTPVYSGPVPLANGPLSLASDSPPEEFLAGFRAAARYTAFGNETGVPGLAVPAGLGTDGLPIGVMLYGSPNQDGLLLQLANQLEQARPEWFGAAPLRLNPAWPEQRQDG</sequence>
<dbReference type="eggNOG" id="COG0154">
    <property type="taxonomic scope" value="Bacteria"/>
</dbReference>
<evidence type="ECO:0000259" key="2">
    <source>
        <dbReference type="Pfam" id="PF01425"/>
    </source>
</evidence>
<evidence type="ECO:0000256" key="1">
    <source>
        <dbReference type="ARBA" id="ARBA00009199"/>
    </source>
</evidence>
<protein>
    <submittedName>
        <fullName evidence="3">Amidase</fullName>
        <ecNumber evidence="3">3.5.1.4</ecNumber>
    </submittedName>
</protein>
<dbReference type="PROSITE" id="PS00571">
    <property type="entry name" value="AMIDASES"/>
    <property type="match status" value="1"/>
</dbReference>
<dbReference type="SUPFAM" id="SSF75304">
    <property type="entry name" value="Amidase signature (AS) enzymes"/>
    <property type="match status" value="1"/>
</dbReference>
<dbReference type="GO" id="GO:0004040">
    <property type="term" value="F:amidase activity"/>
    <property type="evidence" value="ECO:0007669"/>
    <property type="project" value="UniProtKB-EC"/>
</dbReference>
<feature type="domain" description="Amidase" evidence="2">
    <location>
        <begin position="50"/>
        <end position="470"/>
    </location>
</feature>
<dbReference type="Pfam" id="PF01425">
    <property type="entry name" value="Amidase"/>
    <property type="match status" value="1"/>
</dbReference>
<dbReference type="Proteomes" id="UP000000851">
    <property type="component" value="Chromosome"/>
</dbReference>
<reference evidence="3 4" key="1">
    <citation type="journal article" date="2009" name="Stand. Genomic Sci.">
        <title>Complete genome sequence of Catenulispora acidiphila type strain (ID 139908).</title>
        <authorList>
            <person name="Copeland A."/>
            <person name="Lapidus A."/>
            <person name="Glavina Del Rio T."/>
            <person name="Nolan M."/>
            <person name="Lucas S."/>
            <person name="Chen F."/>
            <person name="Tice H."/>
            <person name="Cheng J.F."/>
            <person name="Bruce D."/>
            <person name="Goodwin L."/>
            <person name="Pitluck S."/>
            <person name="Mikhailova N."/>
            <person name="Pati A."/>
            <person name="Ivanova N."/>
            <person name="Mavromatis K."/>
            <person name="Chen A."/>
            <person name="Palaniappan K."/>
            <person name="Chain P."/>
            <person name="Land M."/>
            <person name="Hauser L."/>
            <person name="Chang Y.J."/>
            <person name="Jeffries C.D."/>
            <person name="Chertkov O."/>
            <person name="Brettin T."/>
            <person name="Detter J.C."/>
            <person name="Han C."/>
            <person name="Ali Z."/>
            <person name="Tindall B.J."/>
            <person name="Goker M."/>
            <person name="Bristow J."/>
            <person name="Eisen J.A."/>
            <person name="Markowitz V."/>
            <person name="Hugenholtz P."/>
            <person name="Kyrpides N.C."/>
            <person name="Klenk H.P."/>
        </authorList>
    </citation>
    <scope>NUCLEOTIDE SEQUENCE [LARGE SCALE GENOMIC DNA]</scope>
    <source>
        <strain evidence="4">DSM 44928 / JCM 14897 / NBRC 102108 / NRRL B-24433 / ID139908</strain>
    </source>
</reference>
<dbReference type="OrthoDB" id="5175573at2"/>
<dbReference type="InterPro" id="IPR000120">
    <property type="entry name" value="Amidase"/>
</dbReference>
<evidence type="ECO:0000313" key="3">
    <source>
        <dbReference type="EMBL" id="ACU77786.1"/>
    </source>
</evidence>
<dbReference type="AlphaFoldDB" id="C7Q5H5"/>
<keyword evidence="4" id="KW-1185">Reference proteome</keyword>
<gene>
    <name evidence="3" type="ordered locus">Caci_8973</name>
</gene>
<dbReference type="Gene3D" id="3.90.1300.10">
    <property type="entry name" value="Amidase signature (AS) domain"/>
    <property type="match status" value="1"/>
</dbReference>
<dbReference type="InterPro" id="IPR020556">
    <property type="entry name" value="Amidase_CS"/>
</dbReference>
<dbReference type="EMBL" id="CP001700">
    <property type="protein sequence ID" value="ACU77786.1"/>
    <property type="molecule type" value="Genomic_DNA"/>
</dbReference>
<dbReference type="PANTHER" id="PTHR11895">
    <property type="entry name" value="TRANSAMIDASE"/>
    <property type="match status" value="1"/>
</dbReference>